<keyword evidence="3" id="KW-1185">Reference proteome</keyword>
<dbReference type="SMART" id="SM00530">
    <property type="entry name" value="HTH_XRE"/>
    <property type="match status" value="1"/>
</dbReference>
<name>A0ABR7FZF4_9FIRM</name>
<evidence type="ECO:0000313" key="2">
    <source>
        <dbReference type="EMBL" id="MBC5680572.1"/>
    </source>
</evidence>
<dbReference type="InterPro" id="IPR001387">
    <property type="entry name" value="Cro/C1-type_HTH"/>
</dbReference>
<dbReference type="RefSeq" id="WP_021865811.1">
    <property type="nucleotide sequence ID" value="NZ_JACOPD010000004.1"/>
</dbReference>
<dbReference type="Gene3D" id="1.10.260.40">
    <property type="entry name" value="lambda repressor-like DNA-binding domains"/>
    <property type="match status" value="1"/>
</dbReference>
<feature type="domain" description="HTH cro/C1-type" evidence="1">
    <location>
        <begin position="11"/>
        <end position="64"/>
    </location>
</feature>
<protein>
    <submittedName>
        <fullName evidence="2">Helix-turn-helix domain-containing protein</fullName>
    </submittedName>
</protein>
<dbReference type="PROSITE" id="PS50943">
    <property type="entry name" value="HTH_CROC1"/>
    <property type="match status" value="1"/>
</dbReference>
<dbReference type="Proteomes" id="UP000628463">
    <property type="component" value="Unassembled WGS sequence"/>
</dbReference>
<reference evidence="2 3" key="1">
    <citation type="submission" date="2020-08" db="EMBL/GenBank/DDBJ databases">
        <title>Genome public.</title>
        <authorList>
            <person name="Liu C."/>
            <person name="Sun Q."/>
        </authorList>
    </citation>
    <scope>NUCLEOTIDE SEQUENCE [LARGE SCALE GENOMIC DNA]</scope>
    <source>
        <strain evidence="2 3">NSJ-43</strain>
    </source>
</reference>
<comment type="caution">
    <text evidence="2">The sequence shown here is derived from an EMBL/GenBank/DDBJ whole genome shotgun (WGS) entry which is preliminary data.</text>
</comment>
<dbReference type="EMBL" id="JACOPD010000004">
    <property type="protein sequence ID" value="MBC5680572.1"/>
    <property type="molecule type" value="Genomic_DNA"/>
</dbReference>
<dbReference type="InterPro" id="IPR010982">
    <property type="entry name" value="Lambda_DNA-bd_dom_sf"/>
</dbReference>
<organism evidence="2 3">
    <name type="scientific">Lachnospira hominis</name>
    <name type="common">ex Liu et al. 2021</name>
    <dbReference type="NCBI Taxonomy" id="2763051"/>
    <lineage>
        <taxon>Bacteria</taxon>
        <taxon>Bacillati</taxon>
        <taxon>Bacillota</taxon>
        <taxon>Clostridia</taxon>
        <taxon>Lachnospirales</taxon>
        <taxon>Lachnospiraceae</taxon>
        <taxon>Lachnospira</taxon>
    </lineage>
</organism>
<dbReference type="SUPFAM" id="SSF47413">
    <property type="entry name" value="lambda repressor-like DNA-binding domains"/>
    <property type="match status" value="2"/>
</dbReference>
<evidence type="ECO:0000259" key="1">
    <source>
        <dbReference type="PROSITE" id="PS50943"/>
    </source>
</evidence>
<accession>A0ABR7FZF4</accession>
<sequence>MVAYKDVLKRLVMYRKSMGLMQTDIAEKFGLMQEQYSYIENGGIIISGQILMNFSEIGFDLDELIAGKKYVYHTKDLDKTLANIDTETHRNFALKLLADIIVSKYSGTVSKMRDEDANNMKMLQSLANDWNGFSMTCFVRDKMNTSQIAMAEKLGLGIKKYRDIEKEKIYPDAETLVSLYNMSEYRPTLFMNLQDRKIQIIKSVWCIFPAEDKRKMLNYVSDSMNIL</sequence>
<proteinExistence type="predicted"/>
<dbReference type="CDD" id="cd00093">
    <property type="entry name" value="HTH_XRE"/>
    <property type="match status" value="2"/>
</dbReference>
<gene>
    <name evidence="2" type="ORF">H8S01_06295</name>
</gene>
<evidence type="ECO:0000313" key="3">
    <source>
        <dbReference type="Proteomes" id="UP000628463"/>
    </source>
</evidence>